<feature type="compositionally biased region" description="Low complexity" evidence="2">
    <location>
        <begin position="76"/>
        <end position="92"/>
    </location>
</feature>
<evidence type="ECO:0000256" key="1">
    <source>
        <dbReference type="ARBA" id="ARBA00005806"/>
    </source>
</evidence>
<dbReference type="Pfam" id="PF06050">
    <property type="entry name" value="HGD-D"/>
    <property type="match status" value="1"/>
</dbReference>
<dbReference type="EMBL" id="WSES01000002">
    <property type="protein sequence ID" value="MVW59931.1"/>
    <property type="molecule type" value="Genomic_DNA"/>
</dbReference>
<dbReference type="PANTHER" id="PTHR30548:SF1">
    <property type="entry name" value="DEHYDRATASE SUBUNIT MJ0007-RELATED"/>
    <property type="match status" value="1"/>
</dbReference>
<accession>A0A7X3FXN9</accession>
<gene>
    <name evidence="3" type="ORF">GPY61_08295</name>
</gene>
<dbReference type="Gene3D" id="3.40.50.11900">
    <property type="match status" value="1"/>
</dbReference>
<name>A0A7X3FXN9_9BURK</name>
<comment type="caution">
    <text evidence="3">The sequence shown here is derived from an EMBL/GenBank/DDBJ whole genome shotgun (WGS) entry which is preliminary data.</text>
</comment>
<dbReference type="InterPro" id="IPR010327">
    <property type="entry name" value="FldB/FldC_alpha/beta"/>
</dbReference>
<sequence length="542" mass="60470">MARRRDGGTAGRAGRALPVARAHHPFVSTGGGGRRVAGVAGGEQGAGRAVLPRGIRRYLRLGRAGPGRSSRRARPAARAAGAPVLPRAGPGRAARRPGRPDRKPAHMSRPVPTRLASTLAANAHQKEEFQAFRRRVLEDGEPYVISDAVAPAEILHAMDIHVTPVVWYSAIIAAKQLSPYYFEQMDARGFHDRLPRYTSLPLMSTLDGDPERAPYGGLPKPMMILSRFRDDYGQRISELWSRAYGGVPVFGLDASSSTALGPRWWERGLRDWETLYEPHRLDFQVEQLEGLIRTAETLSGRSFEPLEFMRQMHRINEAGEIVADIRDMLARARPLPVPLTEQLANVMAPTWDRGSAWSVAHLKAFRAELRTLIGQGAAACPNERLRLLWVGNGLWFNTGFYRAFEEKYGAVFVWTMYSNFLSDGYGRYFRDDPAHALRALASRHISMNEQLHVPPWMGDWIVEQARAYGADGAVMLVPKHDRMGSLGSRMTKVALERAGIPVVELHANMVDARMWDDAAMRKKVEEFIEQRLLRGSTTTETA</sequence>
<feature type="compositionally biased region" description="Gly residues" evidence="2">
    <location>
        <begin position="29"/>
        <end position="45"/>
    </location>
</feature>
<evidence type="ECO:0000313" key="4">
    <source>
        <dbReference type="Proteomes" id="UP000443353"/>
    </source>
</evidence>
<keyword evidence="4" id="KW-1185">Reference proteome</keyword>
<dbReference type="PANTHER" id="PTHR30548">
    <property type="entry name" value="2-HYDROXYGLUTARYL-COA DEHYDRATASE, D-COMPONENT-RELATED"/>
    <property type="match status" value="1"/>
</dbReference>
<dbReference type="Proteomes" id="UP000443353">
    <property type="component" value="Unassembled WGS sequence"/>
</dbReference>
<proteinExistence type="inferred from homology"/>
<protein>
    <submittedName>
        <fullName evidence="3">2-hydroxyacyl-CoA dehydratase</fullName>
    </submittedName>
</protein>
<evidence type="ECO:0000313" key="3">
    <source>
        <dbReference type="EMBL" id="MVW59931.1"/>
    </source>
</evidence>
<comment type="similarity">
    <text evidence="1">Belongs to the FldB/FldC dehydratase alpha/beta subunit family.</text>
</comment>
<feature type="region of interest" description="Disordered" evidence="2">
    <location>
        <begin position="61"/>
        <end position="112"/>
    </location>
</feature>
<organism evidence="3 4">
    <name type="scientific">Massilia cellulosiltytica</name>
    <dbReference type="NCBI Taxonomy" id="2683234"/>
    <lineage>
        <taxon>Bacteria</taxon>
        <taxon>Pseudomonadati</taxon>
        <taxon>Pseudomonadota</taxon>
        <taxon>Betaproteobacteria</taxon>
        <taxon>Burkholderiales</taxon>
        <taxon>Oxalobacteraceae</taxon>
        <taxon>Telluria group</taxon>
        <taxon>Massilia</taxon>
    </lineage>
</organism>
<feature type="region of interest" description="Disordered" evidence="2">
    <location>
        <begin position="1"/>
        <end position="45"/>
    </location>
</feature>
<evidence type="ECO:0000256" key="2">
    <source>
        <dbReference type="SAM" id="MobiDB-lite"/>
    </source>
</evidence>
<dbReference type="AlphaFoldDB" id="A0A7X3FXN9"/>
<reference evidence="3 4" key="1">
    <citation type="submission" date="2019-12" db="EMBL/GenBank/DDBJ databases">
        <authorList>
            <person name="Li C."/>
            <person name="Zhao J."/>
        </authorList>
    </citation>
    <scope>NUCLEOTIDE SEQUENCE [LARGE SCALE GENOMIC DNA]</scope>
    <source>
        <strain evidence="3 4">NEAU-DD11</strain>
    </source>
</reference>